<evidence type="ECO:0000256" key="1">
    <source>
        <dbReference type="ARBA" id="ARBA00006611"/>
    </source>
</evidence>
<dbReference type="SMART" id="SM00382">
    <property type="entry name" value="AAA"/>
    <property type="match status" value="1"/>
</dbReference>
<feature type="domain" description="Bacterial type II secretion system protein E" evidence="4">
    <location>
        <begin position="369"/>
        <end position="383"/>
    </location>
</feature>
<dbReference type="InterPro" id="IPR027417">
    <property type="entry name" value="P-loop_NTPase"/>
</dbReference>
<evidence type="ECO:0000256" key="2">
    <source>
        <dbReference type="ARBA" id="ARBA00022741"/>
    </source>
</evidence>
<dbReference type="Gene3D" id="3.40.50.300">
    <property type="entry name" value="P-loop containing nucleotide triphosphate hydrolases"/>
    <property type="match status" value="1"/>
</dbReference>
<dbReference type="InterPro" id="IPR001482">
    <property type="entry name" value="T2SS/T4SS_dom"/>
</dbReference>
<proteinExistence type="inferred from homology"/>
<dbReference type="Pfam" id="PF00437">
    <property type="entry name" value="T2SSE"/>
    <property type="match status" value="1"/>
</dbReference>
<dbReference type="PANTHER" id="PTHR30258:SF2">
    <property type="entry name" value="COMG OPERON PROTEIN 1"/>
    <property type="match status" value="1"/>
</dbReference>
<organism evidence="5 6">
    <name type="scientific">Sulfuriferula nivalis</name>
    <dbReference type="NCBI Taxonomy" id="2675298"/>
    <lineage>
        <taxon>Bacteria</taxon>
        <taxon>Pseudomonadati</taxon>
        <taxon>Pseudomonadota</taxon>
        <taxon>Betaproteobacteria</taxon>
        <taxon>Nitrosomonadales</taxon>
        <taxon>Sulfuricellaceae</taxon>
        <taxon>Sulfuriferula</taxon>
    </lineage>
</organism>
<dbReference type="PROSITE" id="PS00662">
    <property type="entry name" value="T2SP_E"/>
    <property type="match status" value="1"/>
</dbReference>
<comment type="similarity">
    <text evidence="1">Belongs to the GSP E family.</text>
</comment>
<keyword evidence="2" id="KW-0547">Nucleotide-binding</keyword>
<dbReference type="EMBL" id="AP021881">
    <property type="protein sequence ID" value="BBP02153.1"/>
    <property type="molecule type" value="Genomic_DNA"/>
</dbReference>
<dbReference type="SUPFAM" id="SSF160246">
    <property type="entry name" value="EspE N-terminal domain-like"/>
    <property type="match status" value="1"/>
</dbReference>
<evidence type="ECO:0000313" key="6">
    <source>
        <dbReference type="Proteomes" id="UP000463939"/>
    </source>
</evidence>
<sequence length="551" mass="60468">MRDLAGLWLAEGVVTADQLQIAHAEQKRTGYTLSKQCIKLGFVSAALVRDYEANHAGHVSVDLTQVLVDVTALQCVPLALARRYTLLPLANEHGVLTVAMSDVHNILALDQLRTLCVATRIEVVLASETQLLEAIDKYYGFELAIGGILDEIESGTGVHTVGDSYAHPIVRLIDAILVDAVKQGASDIHFEPEAHFVRIRYRIDGVLVQIRALHQRYWAAMAVRLKVIAGMNIAESRAPQDGRFTLTVQGRPIDFRASVLPIMQGENIVLRILDRERAIIPLAELQLSSVQQQSLDAMLARPAGLVMVTGPTGSGKTTTLYSLLNHLNTEQVNIMTLEDPVEYPQDRIRQTSLNDAVKLDFSNGIRAIMRQDPDIILVGEVRDTDTAQMAFRAAMTGHRVFTTVHSNSALGVYARLRDIGVATDIMVGNINGIIAQRLVRQLCPACKIAVTLSSHELALMGVAGSEQMHYRAAGCAQCARRGYRGRRLLMEVILVDDELDDLIARQVDASELHAYAKRHGLRSLADEAVACVLAGHASLDEVQRVVDLSRR</sequence>
<dbReference type="Proteomes" id="UP000463939">
    <property type="component" value="Chromosome"/>
</dbReference>
<keyword evidence="3" id="KW-0067">ATP-binding</keyword>
<dbReference type="PANTHER" id="PTHR30258">
    <property type="entry name" value="TYPE II SECRETION SYSTEM PROTEIN GSPE-RELATED"/>
    <property type="match status" value="1"/>
</dbReference>
<reference evidence="6" key="1">
    <citation type="submission" date="2019-11" db="EMBL/GenBank/DDBJ databases">
        <title>Isolation and characterization of a novel species in the genus Sulfuriferula.</title>
        <authorList>
            <person name="Mochizuki J."/>
            <person name="Kojima H."/>
            <person name="Fukui M."/>
        </authorList>
    </citation>
    <scope>NUCLEOTIDE SEQUENCE [LARGE SCALE GENOMIC DNA]</scope>
    <source>
        <strain evidence="6">SGTM</strain>
    </source>
</reference>
<name>A0A809SAQ1_9PROT</name>
<evidence type="ECO:0000259" key="4">
    <source>
        <dbReference type="PROSITE" id="PS00662"/>
    </source>
</evidence>
<accession>A0A809SAQ1</accession>
<dbReference type="KEGG" id="sniv:SFSGTM_28610"/>
<dbReference type="GO" id="GO:0005886">
    <property type="term" value="C:plasma membrane"/>
    <property type="evidence" value="ECO:0007669"/>
    <property type="project" value="TreeGrafter"/>
</dbReference>
<dbReference type="InterPro" id="IPR037257">
    <property type="entry name" value="T2SS_E_N_sf"/>
</dbReference>
<dbReference type="RefSeq" id="WP_162085825.1">
    <property type="nucleotide sequence ID" value="NZ_AP021881.1"/>
</dbReference>
<gene>
    <name evidence="5" type="ORF">SFSGTM_28610</name>
</gene>
<dbReference type="AlphaFoldDB" id="A0A809SAQ1"/>
<evidence type="ECO:0000256" key="3">
    <source>
        <dbReference type="ARBA" id="ARBA00022840"/>
    </source>
</evidence>
<dbReference type="GO" id="GO:0005524">
    <property type="term" value="F:ATP binding"/>
    <property type="evidence" value="ECO:0007669"/>
    <property type="project" value="UniProtKB-KW"/>
</dbReference>
<dbReference type="InterPro" id="IPR003593">
    <property type="entry name" value="AAA+_ATPase"/>
</dbReference>
<dbReference type="GO" id="GO:0016887">
    <property type="term" value="F:ATP hydrolysis activity"/>
    <property type="evidence" value="ECO:0007669"/>
    <property type="project" value="TreeGrafter"/>
</dbReference>
<dbReference type="InterPro" id="IPR007831">
    <property type="entry name" value="T2SS_GspE_N"/>
</dbReference>
<evidence type="ECO:0000313" key="5">
    <source>
        <dbReference type="EMBL" id="BBP02153.1"/>
    </source>
</evidence>
<dbReference type="CDD" id="cd01129">
    <property type="entry name" value="PulE-GspE-like"/>
    <property type="match status" value="1"/>
</dbReference>
<dbReference type="Gene3D" id="3.30.300.160">
    <property type="entry name" value="Type II secretion system, protein E, N-terminal domain"/>
    <property type="match status" value="1"/>
</dbReference>
<protein>
    <submittedName>
        <fullName evidence="5">Type II secretion system protein E</fullName>
    </submittedName>
</protein>
<dbReference type="Pfam" id="PF05157">
    <property type="entry name" value="MshEN"/>
    <property type="match status" value="1"/>
</dbReference>
<keyword evidence="6" id="KW-1185">Reference proteome</keyword>
<dbReference type="Gene3D" id="3.30.450.90">
    <property type="match status" value="1"/>
</dbReference>
<dbReference type="SUPFAM" id="SSF52540">
    <property type="entry name" value="P-loop containing nucleoside triphosphate hydrolases"/>
    <property type="match status" value="1"/>
</dbReference>